<reference evidence="1 2" key="1">
    <citation type="journal article" date="2020" name="Phytopathology">
        <title>Genome Sequence Resources of Colletotrichum truncatum, C. plurivorum, C. musicola, and C. sojae: Four Species Pathogenic to Soybean (Glycine max).</title>
        <authorList>
            <person name="Rogerio F."/>
            <person name="Boufleur T.R."/>
            <person name="Ciampi-Guillardi M."/>
            <person name="Sukno S.A."/>
            <person name="Thon M.R."/>
            <person name="Massola Junior N.S."/>
            <person name="Baroncelli R."/>
        </authorList>
    </citation>
    <scope>NUCLEOTIDE SEQUENCE [LARGE SCALE GENOMIC DNA]</scope>
    <source>
        <strain evidence="1 2">CMES1059</strain>
    </source>
</reference>
<organism evidence="1 2">
    <name type="scientific">Colletotrichum truncatum</name>
    <name type="common">Anthracnose fungus</name>
    <name type="synonym">Colletotrichum capsici</name>
    <dbReference type="NCBI Taxonomy" id="5467"/>
    <lineage>
        <taxon>Eukaryota</taxon>
        <taxon>Fungi</taxon>
        <taxon>Dikarya</taxon>
        <taxon>Ascomycota</taxon>
        <taxon>Pezizomycotina</taxon>
        <taxon>Sordariomycetes</taxon>
        <taxon>Hypocreomycetidae</taxon>
        <taxon>Glomerellales</taxon>
        <taxon>Glomerellaceae</taxon>
        <taxon>Colletotrichum</taxon>
        <taxon>Colletotrichum truncatum species complex</taxon>
    </lineage>
</organism>
<accession>A0ACC3YI07</accession>
<name>A0ACC3YI07_COLTU</name>
<dbReference type="EMBL" id="VUJX02000010">
    <property type="protein sequence ID" value="KAL0931537.1"/>
    <property type="molecule type" value="Genomic_DNA"/>
</dbReference>
<protein>
    <submittedName>
        <fullName evidence="1">Uncharacterized protein</fullName>
    </submittedName>
</protein>
<sequence>MSTGCITFYLQAASVSQVPSCGLLHAFFEIADAVSQRWSPNWLLLHATQVTGSRRNGFEQCRRRRLTNSVPGLNTISSSKWSFLRRPYTLSQTAAKHNCDQAFTSHPVSHPPPATIPVDISLWQRDSRRGGFSCPFFFELPALNMRPFGITSRPAACSMMDRWILQASVISGSSRDYLLVFWRTPVVQFVKRLRPA</sequence>
<proteinExistence type="predicted"/>
<keyword evidence="2" id="KW-1185">Reference proteome</keyword>
<dbReference type="Proteomes" id="UP000805649">
    <property type="component" value="Unassembled WGS sequence"/>
</dbReference>
<evidence type="ECO:0000313" key="2">
    <source>
        <dbReference type="Proteomes" id="UP000805649"/>
    </source>
</evidence>
<comment type="caution">
    <text evidence="1">The sequence shown here is derived from an EMBL/GenBank/DDBJ whole genome shotgun (WGS) entry which is preliminary data.</text>
</comment>
<evidence type="ECO:0000313" key="1">
    <source>
        <dbReference type="EMBL" id="KAL0931537.1"/>
    </source>
</evidence>
<gene>
    <name evidence="1" type="ORF">CTRU02_214272</name>
</gene>